<dbReference type="Gene3D" id="3.40.50.300">
    <property type="entry name" value="P-loop containing nucleotide triphosphate hydrolases"/>
    <property type="match status" value="1"/>
</dbReference>
<evidence type="ECO:0000313" key="11">
    <source>
        <dbReference type="EMBL" id="QEK39761.1"/>
    </source>
</evidence>
<dbReference type="Proteomes" id="UP000323844">
    <property type="component" value="Chromosome"/>
</dbReference>
<dbReference type="PANTHER" id="PTHR42698:SF2">
    <property type="entry name" value="GTPASE ERA-LIKE, CHLOROPLASTIC"/>
    <property type="match status" value="1"/>
</dbReference>
<dbReference type="InterPro" id="IPR006073">
    <property type="entry name" value="GTP-bd"/>
</dbReference>
<comment type="subunit">
    <text evidence="6">Monomer.</text>
</comment>
<dbReference type="GO" id="GO:0000028">
    <property type="term" value="P:ribosomal small subunit assembly"/>
    <property type="evidence" value="ECO:0007669"/>
    <property type="project" value="TreeGrafter"/>
</dbReference>
<keyword evidence="3 6" id="KW-0547">Nucleotide-binding</keyword>
<dbReference type="AlphaFoldDB" id="A0A5C0UJH6"/>
<dbReference type="InterPro" id="IPR009019">
    <property type="entry name" value="KH_sf_prok-type"/>
</dbReference>
<keyword evidence="6" id="KW-0690">Ribosome biogenesis</keyword>
<dbReference type="GO" id="GO:0005525">
    <property type="term" value="F:GTP binding"/>
    <property type="evidence" value="ECO:0007669"/>
    <property type="project" value="UniProtKB-UniRule"/>
</dbReference>
<dbReference type="PROSITE" id="PS51713">
    <property type="entry name" value="G_ERA"/>
    <property type="match status" value="1"/>
</dbReference>
<feature type="domain" description="Era-type G" evidence="10">
    <location>
        <begin position="16"/>
        <end position="183"/>
    </location>
</feature>
<comment type="function">
    <text evidence="6">An essential GTPase that binds both GDP and GTP, with rapid nucleotide exchange. Plays a role in 16S rRNA processing and 30S ribosomal subunit biogenesis and possibly also in cell cycle regulation and energy metabolism.</text>
</comment>
<dbReference type="EMBL" id="CP043312">
    <property type="protein sequence ID" value="QEK39761.1"/>
    <property type="molecule type" value="Genomic_DNA"/>
</dbReference>
<dbReference type="PROSITE" id="PS50823">
    <property type="entry name" value="KH_TYPE_2"/>
    <property type="match status" value="1"/>
</dbReference>
<dbReference type="GO" id="GO:0005886">
    <property type="term" value="C:plasma membrane"/>
    <property type="evidence" value="ECO:0007669"/>
    <property type="project" value="UniProtKB-SubCell"/>
</dbReference>
<feature type="region of interest" description="G5" evidence="7">
    <location>
        <begin position="162"/>
        <end position="164"/>
    </location>
</feature>
<protein>
    <recommendedName>
        <fullName evidence="2 6">GTPase Era</fullName>
    </recommendedName>
</protein>
<keyword evidence="6" id="KW-1003">Cell membrane</keyword>
<dbReference type="Gene3D" id="3.30.300.20">
    <property type="match status" value="1"/>
</dbReference>
<evidence type="ECO:0000256" key="4">
    <source>
        <dbReference type="ARBA" id="ARBA00022884"/>
    </source>
</evidence>
<dbReference type="GO" id="GO:0043024">
    <property type="term" value="F:ribosomal small subunit binding"/>
    <property type="evidence" value="ECO:0007669"/>
    <property type="project" value="TreeGrafter"/>
</dbReference>
<organism evidence="11 12">
    <name type="scientific">Candidatus Sneabacter namystus</name>
    <dbReference type="NCBI Taxonomy" id="2601646"/>
    <lineage>
        <taxon>Bacteria</taxon>
        <taxon>Pseudomonadati</taxon>
        <taxon>Pseudomonadota</taxon>
        <taxon>Alphaproteobacteria</taxon>
        <taxon>Rickettsiales</taxon>
        <taxon>Rickettsiaceae</taxon>
        <taxon>Rickettsieae</taxon>
        <taxon>Candidatus Sneabacter</taxon>
    </lineage>
</organism>
<feature type="region of interest" description="G2" evidence="7">
    <location>
        <begin position="50"/>
        <end position="54"/>
    </location>
</feature>
<evidence type="ECO:0000256" key="8">
    <source>
        <dbReference type="RuleBase" id="RU003761"/>
    </source>
</evidence>
<reference evidence="11 12" key="1">
    <citation type="submission" date="2019-08" db="EMBL/GenBank/DDBJ databases">
        <title>Highly reduced genomes of protist endosymbionts show evolutionary convergence.</title>
        <authorList>
            <person name="George E."/>
            <person name="Husnik F."/>
            <person name="Tashyreva D."/>
            <person name="Prokopchuk G."/>
            <person name="Horak A."/>
            <person name="Kwong W.K."/>
            <person name="Lukes J."/>
            <person name="Keeling P.J."/>
        </authorList>
    </citation>
    <scope>NUCLEOTIDE SEQUENCE [LARGE SCALE GENOMIC DNA]</scope>
    <source>
        <strain evidence="11">1621</strain>
    </source>
</reference>
<evidence type="ECO:0000313" key="12">
    <source>
        <dbReference type="Proteomes" id="UP000323844"/>
    </source>
</evidence>
<gene>
    <name evidence="6" type="primary">era</name>
    <name evidence="11" type="ORF">FZC37_02380</name>
</gene>
<dbReference type="SUPFAM" id="SSF54814">
    <property type="entry name" value="Prokaryotic type KH domain (KH-domain type II)"/>
    <property type="match status" value="1"/>
</dbReference>
<keyword evidence="4 6" id="KW-0694">RNA-binding</keyword>
<dbReference type="PRINTS" id="PR00326">
    <property type="entry name" value="GTP1OBG"/>
</dbReference>
<evidence type="ECO:0000259" key="9">
    <source>
        <dbReference type="PROSITE" id="PS50823"/>
    </source>
</evidence>
<dbReference type="InterPro" id="IPR030388">
    <property type="entry name" value="G_ERA_dom"/>
</dbReference>
<accession>A0A5C0UJH6</accession>
<sequence length="303" mass="34586">MLDSIRKKIMKQIKTCSASVCILGRPNVGKSTLLNTILEHKVSIVTHKPHSTRCAVTGILTKSNTQIALIDTPGICEKKDAMKRFMLKQTKNNVNTADFLLLIVDGRFYPIDATSNKLLSTMYRKFKNKLLVIINKIDKAHNVKQLVHEIKELLPKVLIFTISAKTKEGISTLIQHLLDKAPPGAWLYDKKEYTTSSYRDLASEITREQVFLCLGKELPYSINVETELWETNTCNNKTTIKQVITVLKESHKSIVLGEKGKKIRQIRERAQIEINTHLQIRAKLSLFIKVRPDWIEKLNQSPK</sequence>
<feature type="binding site" evidence="6">
    <location>
        <begin position="24"/>
        <end position="31"/>
    </location>
    <ligand>
        <name>GTP</name>
        <dbReference type="ChEBI" id="CHEBI:37565"/>
    </ligand>
</feature>
<feature type="region of interest" description="G3" evidence="7">
    <location>
        <begin position="71"/>
        <end position="74"/>
    </location>
</feature>
<evidence type="ECO:0000256" key="5">
    <source>
        <dbReference type="ARBA" id="ARBA00023134"/>
    </source>
</evidence>
<dbReference type="KEGG" id="snay:FZC37_02380"/>
<feature type="region of interest" description="G1" evidence="7">
    <location>
        <begin position="24"/>
        <end position="31"/>
    </location>
</feature>
<dbReference type="PANTHER" id="PTHR42698">
    <property type="entry name" value="GTPASE ERA"/>
    <property type="match status" value="1"/>
</dbReference>
<dbReference type="Pfam" id="PF07650">
    <property type="entry name" value="KH_2"/>
    <property type="match status" value="1"/>
</dbReference>
<keyword evidence="6" id="KW-0699">rRNA-binding</keyword>
<dbReference type="CDD" id="cd22534">
    <property type="entry name" value="KH-II_Era"/>
    <property type="match status" value="1"/>
</dbReference>
<dbReference type="GO" id="GO:0003924">
    <property type="term" value="F:GTPase activity"/>
    <property type="evidence" value="ECO:0007669"/>
    <property type="project" value="UniProtKB-UniRule"/>
</dbReference>
<dbReference type="CDD" id="cd04163">
    <property type="entry name" value="Era"/>
    <property type="match status" value="1"/>
</dbReference>
<dbReference type="InterPro" id="IPR005662">
    <property type="entry name" value="GTPase_Era-like"/>
</dbReference>
<dbReference type="OrthoDB" id="9805918at2"/>
<dbReference type="InterPro" id="IPR004044">
    <property type="entry name" value="KH_dom_type_2"/>
</dbReference>
<dbReference type="NCBIfam" id="TIGR00436">
    <property type="entry name" value="era"/>
    <property type="match status" value="1"/>
</dbReference>
<feature type="binding site" evidence="6">
    <location>
        <begin position="135"/>
        <end position="138"/>
    </location>
    <ligand>
        <name>GTP</name>
        <dbReference type="ChEBI" id="CHEBI:37565"/>
    </ligand>
</feature>
<keyword evidence="6" id="KW-0472">Membrane</keyword>
<dbReference type="SUPFAM" id="SSF52540">
    <property type="entry name" value="P-loop containing nucleoside triphosphate hydrolases"/>
    <property type="match status" value="1"/>
</dbReference>
<keyword evidence="6" id="KW-0963">Cytoplasm</keyword>
<comment type="similarity">
    <text evidence="1 6 7 8">Belongs to the TRAFAC class TrmE-Era-EngA-EngB-Septin-like GTPase superfamily. Era GTPase family.</text>
</comment>
<feature type="domain" description="KH type-2" evidence="9">
    <location>
        <begin position="214"/>
        <end position="292"/>
    </location>
</feature>
<evidence type="ECO:0000256" key="2">
    <source>
        <dbReference type="ARBA" id="ARBA00020484"/>
    </source>
</evidence>
<keyword evidence="5 6" id="KW-0342">GTP-binding</keyword>
<dbReference type="RefSeq" id="WP_148952122.1">
    <property type="nucleotide sequence ID" value="NZ_CP043312.1"/>
</dbReference>
<dbReference type="NCBIfam" id="TIGR00231">
    <property type="entry name" value="small_GTP"/>
    <property type="match status" value="1"/>
</dbReference>
<name>A0A5C0UJH6_9RICK</name>
<evidence type="ECO:0000256" key="7">
    <source>
        <dbReference type="PROSITE-ProRule" id="PRU01050"/>
    </source>
</evidence>
<feature type="binding site" evidence="6">
    <location>
        <begin position="71"/>
        <end position="75"/>
    </location>
    <ligand>
        <name>GTP</name>
        <dbReference type="ChEBI" id="CHEBI:37565"/>
    </ligand>
</feature>
<feature type="region of interest" description="G4" evidence="7">
    <location>
        <begin position="135"/>
        <end position="138"/>
    </location>
</feature>
<evidence type="ECO:0000256" key="3">
    <source>
        <dbReference type="ARBA" id="ARBA00022741"/>
    </source>
</evidence>
<evidence type="ECO:0000259" key="10">
    <source>
        <dbReference type="PROSITE" id="PS51713"/>
    </source>
</evidence>
<keyword evidence="12" id="KW-1185">Reference proteome</keyword>
<comment type="subcellular location">
    <subcellularLocation>
        <location evidence="6">Cytoplasm</location>
    </subcellularLocation>
    <subcellularLocation>
        <location evidence="6">Cell membrane</location>
        <topology evidence="6">Peripheral membrane protein</topology>
    </subcellularLocation>
</comment>
<dbReference type="HAMAP" id="MF_00367">
    <property type="entry name" value="GTPase_Era"/>
    <property type="match status" value="1"/>
</dbReference>
<dbReference type="NCBIfam" id="NF000908">
    <property type="entry name" value="PRK00089.1"/>
    <property type="match status" value="1"/>
</dbReference>
<dbReference type="InterPro" id="IPR015946">
    <property type="entry name" value="KH_dom-like_a/b"/>
</dbReference>
<dbReference type="GO" id="GO:0005737">
    <property type="term" value="C:cytoplasm"/>
    <property type="evidence" value="ECO:0007669"/>
    <property type="project" value="UniProtKB-SubCell"/>
</dbReference>
<evidence type="ECO:0000256" key="6">
    <source>
        <dbReference type="HAMAP-Rule" id="MF_00367"/>
    </source>
</evidence>
<dbReference type="InterPro" id="IPR005225">
    <property type="entry name" value="Small_GTP-bd"/>
</dbReference>
<dbReference type="Pfam" id="PF01926">
    <property type="entry name" value="MMR_HSR1"/>
    <property type="match status" value="1"/>
</dbReference>
<dbReference type="InterPro" id="IPR027417">
    <property type="entry name" value="P-loop_NTPase"/>
</dbReference>
<proteinExistence type="inferred from homology"/>
<evidence type="ECO:0000256" key="1">
    <source>
        <dbReference type="ARBA" id="ARBA00007921"/>
    </source>
</evidence>
<dbReference type="GO" id="GO:0070181">
    <property type="term" value="F:small ribosomal subunit rRNA binding"/>
    <property type="evidence" value="ECO:0007669"/>
    <property type="project" value="UniProtKB-UniRule"/>
</dbReference>